<accession>A0A0R3R0Z4</accession>
<dbReference type="Gene3D" id="2.30.29.30">
    <property type="entry name" value="Pleckstrin-homology domain (PH domain)/Phosphotyrosine-binding domain (PTB)"/>
    <property type="match status" value="1"/>
</dbReference>
<evidence type="ECO:0000313" key="3">
    <source>
        <dbReference type="Proteomes" id="UP000280834"/>
    </source>
</evidence>
<evidence type="ECO:0000259" key="1">
    <source>
        <dbReference type="PROSITE" id="PS50003"/>
    </source>
</evidence>
<organism evidence="4">
    <name type="scientific">Brugia timori</name>
    <dbReference type="NCBI Taxonomy" id="42155"/>
    <lineage>
        <taxon>Eukaryota</taxon>
        <taxon>Metazoa</taxon>
        <taxon>Ecdysozoa</taxon>
        <taxon>Nematoda</taxon>
        <taxon>Chromadorea</taxon>
        <taxon>Rhabditida</taxon>
        <taxon>Spirurina</taxon>
        <taxon>Spiruromorpha</taxon>
        <taxon>Filarioidea</taxon>
        <taxon>Onchocercidae</taxon>
        <taxon>Brugia</taxon>
    </lineage>
</organism>
<dbReference type="EMBL" id="UZAG01018506">
    <property type="protein sequence ID" value="VDO39894.1"/>
    <property type="molecule type" value="Genomic_DNA"/>
</dbReference>
<dbReference type="InterPro" id="IPR001849">
    <property type="entry name" value="PH_domain"/>
</dbReference>
<name>A0A0R3R0Z4_9BILA</name>
<dbReference type="Proteomes" id="UP000280834">
    <property type="component" value="Unassembled WGS sequence"/>
</dbReference>
<dbReference type="STRING" id="42155.A0A0R3R0Z4"/>
<protein>
    <submittedName>
        <fullName evidence="4">PH domain-containing protein</fullName>
    </submittedName>
</protein>
<dbReference type="SUPFAM" id="SSF50729">
    <property type="entry name" value="PH domain-like"/>
    <property type="match status" value="1"/>
</dbReference>
<proteinExistence type="predicted"/>
<feature type="domain" description="PH" evidence="1">
    <location>
        <begin position="118"/>
        <end position="202"/>
    </location>
</feature>
<sequence>MSPLVHRYVVSQAVLTKYAVIIKFYNCQRITTAVKSLQAETKHVEDQAMEIKFHTPALTRSVKLKDVFFHFAMLTHLSMLYEFLAHCFGYRLLIFRTISGAPVIIHLHFMKKLSLQKTFRMEGPLSKWTNVVHGWQYRWFILRDDALHYYTSREKMMKGQQRGCIRLRGAVIGIDGENNSLFTVTVDGITFHLQVRYESEKN</sequence>
<dbReference type="PROSITE" id="PS50003">
    <property type="entry name" value="PH_DOMAIN"/>
    <property type="match status" value="1"/>
</dbReference>
<gene>
    <name evidence="2" type="ORF">BTMF_LOCUS11679</name>
</gene>
<dbReference type="AlphaFoldDB" id="A0A0R3R0Z4"/>
<evidence type="ECO:0000313" key="4">
    <source>
        <dbReference type="WBParaSite" id="BTMF_0001368101-mRNA-1"/>
    </source>
</evidence>
<dbReference type="WBParaSite" id="BTMF_0001368101-mRNA-1">
    <property type="protein sequence ID" value="BTMF_0001368101-mRNA-1"/>
    <property type="gene ID" value="BTMF_0001368101"/>
</dbReference>
<reference evidence="2 3" key="2">
    <citation type="submission" date="2018-11" db="EMBL/GenBank/DDBJ databases">
        <authorList>
            <consortium name="Pathogen Informatics"/>
        </authorList>
    </citation>
    <scope>NUCLEOTIDE SEQUENCE [LARGE SCALE GENOMIC DNA]</scope>
</reference>
<dbReference type="InterPro" id="IPR011993">
    <property type="entry name" value="PH-like_dom_sf"/>
</dbReference>
<keyword evidence="3" id="KW-1185">Reference proteome</keyword>
<reference evidence="4" key="1">
    <citation type="submission" date="2017-02" db="UniProtKB">
        <authorList>
            <consortium name="WormBaseParasite"/>
        </authorList>
    </citation>
    <scope>IDENTIFICATION</scope>
</reference>
<evidence type="ECO:0000313" key="2">
    <source>
        <dbReference type="EMBL" id="VDO39894.1"/>
    </source>
</evidence>
<dbReference type="Pfam" id="PF00169">
    <property type="entry name" value="PH"/>
    <property type="match status" value="1"/>
</dbReference>
<dbReference type="SMART" id="SM00233">
    <property type="entry name" value="PH"/>
    <property type="match status" value="1"/>
</dbReference>